<evidence type="ECO:0000313" key="3">
    <source>
        <dbReference type="RefSeq" id="XP_018095803.2"/>
    </source>
</evidence>
<name>A0A8J0U318_XENLA</name>
<dbReference type="PANTHER" id="PTHR45749">
    <property type="match status" value="1"/>
</dbReference>
<keyword evidence="2" id="KW-1185">Reference proteome</keyword>
<dbReference type="SUPFAM" id="SSF53098">
    <property type="entry name" value="Ribonuclease H-like"/>
    <property type="match status" value="1"/>
</dbReference>
<evidence type="ECO:0000313" key="2">
    <source>
        <dbReference type="Proteomes" id="UP000186698"/>
    </source>
</evidence>
<dbReference type="AlphaFoldDB" id="A0A8J0U318"/>
<accession>A0A8J0U318</accession>
<dbReference type="KEGG" id="xla:108703984"/>
<dbReference type="GeneID" id="108703984"/>
<dbReference type="InterPro" id="IPR012337">
    <property type="entry name" value="RNaseH-like_sf"/>
</dbReference>
<dbReference type="OrthoDB" id="9950531at2759"/>
<proteinExistence type="predicted"/>
<evidence type="ECO:0000259" key="1">
    <source>
        <dbReference type="Pfam" id="PF05699"/>
    </source>
</evidence>
<protein>
    <submittedName>
        <fullName evidence="3">Zinc finger MYM-type protein 1</fullName>
    </submittedName>
</protein>
<dbReference type="PANTHER" id="PTHR45749:SF35">
    <property type="entry name" value="AC-LIKE TRANSPOSASE-RELATED"/>
    <property type="match status" value="1"/>
</dbReference>
<feature type="domain" description="HAT C-terminal dimerisation" evidence="1">
    <location>
        <begin position="420"/>
        <end position="498"/>
    </location>
</feature>
<gene>
    <name evidence="3" type="primary">LOC108703984</name>
</gene>
<reference evidence="3" key="1">
    <citation type="submission" date="2025-08" db="UniProtKB">
        <authorList>
            <consortium name="RefSeq"/>
        </authorList>
    </citation>
    <scope>IDENTIFICATION</scope>
    <source>
        <strain evidence="3">J_2021</strain>
        <tissue evidence="3">Erythrocytes</tissue>
    </source>
</reference>
<dbReference type="Proteomes" id="UP000186698">
    <property type="component" value="Chromosome 8S"/>
</dbReference>
<dbReference type="InterPro" id="IPR008906">
    <property type="entry name" value="HATC_C_dom"/>
</dbReference>
<dbReference type="Pfam" id="PF05699">
    <property type="entry name" value="Dimer_Tnp_hAT"/>
    <property type="match status" value="1"/>
</dbReference>
<dbReference type="RefSeq" id="XP_018095803.2">
    <property type="nucleotide sequence ID" value="XM_018240314.2"/>
</dbReference>
<organism evidence="2 3">
    <name type="scientific">Xenopus laevis</name>
    <name type="common">African clawed frog</name>
    <dbReference type="NCBI Taxonomy" id="8355"/>
    <lineage>
        <taxon>Eukaryota</taxon>
        <taxon>Metazoa</taxon>
        <taxon>Chordata</taxon>
        <taxon>Craniata</taxon>
        <taxon>Vertebrata</taxon>
        <taxon>Euteleostomi</taxon>
        <taxon>Amphibia</taxon>
        <taxon>Batrachia</taxon>
        <taxon>Anura</taxon>
        <taxon>Pipoidea</taxon>
        <taxon>Pipidae</taxon>
        <taxon>Xenopodinae</taxon>
        <taxon>Xenopus</taxon>
        <taxon>Xenopus</taxon>
    </lineage>
</organism>
<sequence length="524" mass="59865">MGNAVQKNILHRIKAAKYFAVILDCTPDISHQEQMSMTIRYVSDGAFPNTPAGVYEHFITFLDVKSSTGENLFNVLKKELETLGLDLNNIRGQGYDNGANMRGKESGVQARLLQENPRAFFTSCACHNYNLVLGDMAKTCPDAMTFFGTLQRLYVLFSASTKRWAVFQKHVTGLSVKPLCETRWECRMQSVKAVRYQAGNFYDALVEIAETSDDAQARSEAESLAHQIKHYKFLVSLVLWHDLLFQVNFVSKELQSNTVDLATGIASFEKLLDWLKNYRVTGFEQVLVGANELANELEVAQEFQIQRLRKRKRHFNYESADDLITDPKKAYQVNCFNQVLDKAMQSLEPRFKQLKKHIDLFGFLSKFQEMSKEELKKHAAALEIALTHVQLIEENKLVRSVKLTDLEGHMLVEEMDTLKPILPSSLFGKPLKILEFLSLNERATAFPNFFIALRIFLTIPVTVASGERSFSKLKLIKTYLRSNMLQERLNSLALLSIECEEAKNLNFDSILKEFAERKARRVSI</sequence>
<dbReference type="GO" id="GO:0046983">
    <property type="term" value="F:protein dimerization activity"/>
    <property type="evidence" value="ECO:0007669"/>
    <property type="project" value="InterPro"/>
</dbReference>